<dbReference type="PROSITE" id="PS50157">
    <property type="entry name" value="ZINC_FINGER_C2H2_2"/>
    <property type="match status" value="4"/>
</dbReference>
<dbReference type="EMBL" id="CAJOBZ010000018">
    <property type="protein sequence ID" value="CAF4856336.1"/>
    <property type="molecule type" value="Genomic_DNA"/>
</dbReference>
<gene>
    <name evidence="12" type="ORF">PMACD_LOCUS7511</name>
</gene>
<dbReference type="InterPro" id="IPR013087">
    <property type="entry name" value="Znf_C2H2_type"/>
</dbReference>
<keyword evidence="13" id="KW-1185">Reference proteome</keyword>
<feature type="binding site" evidence="9">
    <location>
        <position position="5"/>
    </location>
    <ligand>
        <name>Zn(2+)</name>
        <dbReference type="ChEBI" id="CHEBI:29105"/>
    </ligand>
</feature>
<dbReference type="PANTHER" id="PTHR24388:SF104">
    <property type="entry name" value="AT-RICH BINDING PROTEIN-RELATED"/>
    <property type="match status" value="1"/>
</dbReference>
<feature type="domain" description="C2H2-type" evidence="10">
    <location>
        <begin position="578"/>
        <end position="605"/>
    </location>
</feature>
<evidence type="ECO:0000256" key="7">
    <source>
        <dbReference type="ARBA" id="ARBA00037948"/>
    </source>
</evidence>
<dbReference type="SMART" id="SM00355">
    <property type="entry name" value="ZnF_C2H2"/>
    <property type="match status" value="7"/>
</dbReference>
<dbReference type="GO" id="GO:0005634">
    <property type="term" value="C:nucleus"/>
    <property type="evidence" value="ECO:0007669"/>
    <property type="project" value="UniProtKB-SubCell"/>
</dbReference>
<evidence type="ECO:0000256" key="9">
    <source>
        <dbReference type="PROSITE-ProRule" id="PRU01263"/>
    </source>
</evidence>
<feature type="binding site" evidence="9">
    <location>
        <position position="51"/>
    </location>
    <ligand>
        <name>Zn(2+)</name>
        <dbReference type="ChEBI" id="CHEBI:29105"/>
    </ligand>
</feature>
<feature type="domain" description="C2H2-type" evidence="10">
    <location>
        <begin position="634"/>
        <end position="666"/>
    </location>
</feature>
<evidence type="ECO:0000256" key="8">
    <source>
        <dbReference type="PROSITE-ProRule" id="PRU00042"/>
    </source>
</evidence>
<evidence type="ECO:0000256" key="1">
    <source>
        <dbReference type="ARBA" id="ARBA00004123"/>
    </source>
</evidence>
<dbReference type="PROSITE" id="PS00028">
    <property type="entry name" value="ZINC_FINGER_C2H2_1"/>
    <property type="match status" value="4"/>
</dbReference>
<dbReference type="OrthoDB" id="8922241at2759"/>
<protein>
    <submittedName>
        <fullName evidence="12">Uncharacterized protein</fullName>
    </submittedName>
</protein>
<keyword evidence="3" id="KW-0677">Repeat</keyword>
<comment type="similarity">
    <text evidence="7">Belongs to the snail C2H2-type zinc-finger protein family.</text>
</comment>
<evidence type="ECO:0000256" key="4">
    <source>
        <dbReference type="ARBA" id="ARBA00022771"/>
    </source>
</evidence>
<dbReference type="InterPro" id="IPR036236">
    <property type="entry name" value="Znf_C2H2_sf"/>
</dbReference>
<dbReference type="PROSITE" id="PS51915">
    <property type="entry name" value="ZAD"/>
    <property type="match status" value="1"/>
</dbReference>
<dbReference type="InterPro" id="IPR012934">
    <property type="entry name" value="Znf_AD"/>
</dbReference>
<keyword evidence="5 9" id="KW-0862">Zinc</keyword>
<evidence type="ECO:0000256" key="3">
    <source>
        <dbReference type="ARBA" id="ARBA00022737"/>
    </source>
</evidence>
<dbReference type="SMART" id="SM00868">
    <property type="entry name" value="zf-AD"/>
    <property type="match status" value="1"/>
</dbReference>
<reference evidence="12" key="1">
    <citation type="submission" date="2021-02" db="EMBL/GenBank/DDBJ databases">
        <authorList>
            <person name="Steward A R."/>
        </authorList>
    </citation>
    <scope>NUCLEOTIDE SEQUENCE</scope>
</reference>
<evidence type="ECO:0000313" key="12">
    <source>
        <dbReference type="EMBL" id="CAF4856336.1"/>
    </source>
</evidence>
<comment type="subcellular location">
    <subcellularLocation>
        <location evidence="1">Nucleus</location>
    </subcellularLocation>
</comment>
<keyword evidence="4 8" id="KW-0863">Zinc-finger</keyword>
<evidence type="ECO:0000259" key="11">
    <source>
        <dbReference type="PROSITE" id="PS51915"/>
    </source>
</evidence>
<evidence type="ECO:0000256" key="6">
    <source>
        <dbReference type="ARBA" id="ARBA00023242"/>
    </source>
</evidence>
<feature type="binding site" evidence="9">
    <location>
        <position position="48"/>
    </location>
    <ligand>
        <name>Zn(2+)</name>
        <dbReference type="ChEBI" id="CHEBI:29105"/>
    </ligand>
</feature>
<sequence length="676" mass="78652">MEGRCRSCLLECNDDSELFKYSEKNRRRFVYSTGIQVKRDDLLIFQLCKECHSNMKVACKFRKSCRSSDRIFNSYVQAKELEDNIDFDTFIKGHDDSIKLRLPQNLQNSTPNHNKNKDVDNVSTTTSMRNFLTDVTHDIPDNEARIINEVIQEEADISDVSIDSHWLQDEASVVSDFRFDFGLSPFSTHSIANDHCYTLPYEFNHENFKNKLPLNQILYNENNQEKNLQINRNDTTRCVIDKNLDKALLDESTDRIALEDLLATPPIVSNAWAPSTPTINNILFGDKLDDDIKKSGQNIEQYKEVQGTIDVLDEFLNLNNFEDKVYDSVKENGVIETSLKEYKENYELDTNLRTEENGNENQDWFEDTNAIESIESSITDDITQNGKHVIIEESDNKIRIKIKRKTDGSLKKIDKNNEELNKLNPVKISDNEKDSRPPNEDECCLKELLCKICDKKFDKLRFLKIHFTKKHNLRINPCIKSQVKRICAYCGLETKQSLSRFLKHIDTHVNKVSYSCKKCSFTFSTKRRLITHENVHKGVSDAKPVVKQKKIMCDICGRAYTSSNYHVHMRRHLKDYAYNCVECDAGFYRRTDLTLHMRTHTGERPMTCTFCSKSFKRRDILNVHIRRHTGERPFKCDICDKTFTTKHNLMTHQSRAKDCLMLQEKLAFPNGMQGIP</sequence>
<feature type="domain" description="ZAD" evidence="11">
    <location>
        <begin position="3"/>
        <end position="75"/>
    </location>
</feature>
<feature type="domain" description="C2H2-type" evidence="10">
    <location>
        <begin position="606"/>
        <end position="633"/>
    </location>
</feature>
<dbReference type="Proteomes" id="UP000663880">
    <property type="component" value="Unassembled WGS sequence"/>
</dbReference>
<accession>A0A821SJX8</accession>
<dbReference type="AlphaFoldDB" id="A0A821SJX8"/>
<evidence type="ECO:0000259" key="10">
    <source>
        <dbReference type="PROSITE" id="PS50157"/>
    </source>
</evidence>
<evidence type="ECO:0000256" key="2">
    <source>
        <dbReference type="ARBA" id="ARBA00022723"/>
    </source>
</evidence>
<evidence type="ECO:0000313" key="13">
    <source>
        <dbReference type="Proteomes" id="UP000663880"/>
    </source>
</evidence>
<evidence type="ECO:0000256" key="5">
    <source>
        <dbReference type="ARBA" id="ARBA00022833"/>
    </source>
</evidence>
<dbReference type="FunFam" id="3.30.160.60:FF:000870">
    <property type="entry name" value="zinc finger protein 197 isoform X1"/>
    <property type="match status" value="1"/>
</dbReference>
<dbReference type="FunFam" id="3.30.160.60:FF:002343">
    <property type="entry name" value="Zinc finger protein 33A"/>
    <property type="match status" value="1"/>
</dbReference>
<dbReference type="Pfam" id="PF00096">
    <property type="entry name" value="zf-C2H2"/>
    <property type="match status" value="4"/>
</dbReference>
<dbReference type="PANTHER" id="PTHR24388">
    <property type="entry name" value="ZINC FINGER PROTEIN"/>
    <property type="match status" value="1"/>
</dbReference>
<feature type="binding site" evidence="9">
    <location>
        <position position="8"/>
    </location>
    <ligand>
        <name>Zn(2+)</name>
        <dbReference type="ChEBI" id="CHEBI:29105"/>
    </ligand>
</feature>
<organism evidence="12 13">
    <name type="scientific">Pieris macdunnoughi</name>
    <dbReference type="NCBI Taxonomy" id="345717"/>
    <lineage>
        <taxon>Eukaryota</taxon>
        <taxon>Metazoa</taxon>
        <taxon>Ecdysozoa</taxon>
        <taxon>Arthropoda</taxon>
        <taxon>Hexapoda</taxon>
        <taxon>Insecta</taxon>
        <taxon>Pterygota</taxon>
        <taxon>Neoptera</taxon>
        <taxon>Endopterygota</taxon>
        <taxon>Lepidoptera</taxon>
        <taxon>Glossata</taxon>
        <taxon>Ditrysia</taxon>
        <taxon>Papilionoidea</taxon>
        <taxon>Pieridae</taxon>
        <taxon>Pierinae</taxon>
        <taxon>Pieris</taxon>
    </lineage>
</organism>
<dbReference type="GO" id="GO:0008270">
    <property type="term" value="F:zinc ion binding"/>
    <property type="evidence" value="ECO:0007669"/>
    <property type="project" value="UniProtKB-UniRule"/>
</dbReference>
<dbReference type="InterPro" id="IPR050527">
    <property type="entry name" value="Snail/Krueppel_Znf"/>
</dbReference>
<dbReference type="GO" id="GO:0000978">
    <property type="term" value="F:RNA polymerase II cis-regulatory region sequence-specific DNA binding"/>
    <property type="evidence" value="ECO:0007669"/>
    <property type="project" value="TreeGrafter"/>
</dbReference>
<keyword evidence="6" id="KW-0539">Nucleus</keyword>
<feature type="domain" description="C2H2-type" evidence="10">
    <location>
        <begin position="514"/>
        <end position="541"/>
    </location>
</feature>
<name>A0A821SJX8_9NEOP</name>
<comment type="caution">
    <text evidence="12">The sequence shown here is derived from an EMBL/GenBank/DDBJ whole genome shotgun (WGS) entry which is preliminary data.</text>
</comment>
<dbReference type="Gene3D" id="3.30.160.60">
    <property type="entry name" value="Classic Zinc Finger"/>
    <property type="match status" value="4"/>
</dbReference>
<dbReference type="GO" id="GO:0000981">
    <property type="term" value="F:DNA-binding transcription factor activity, RNA polymerase II-specific"/>
    <property type="evidence" value="ECO:0007669"/>
    <property type="project" value="TreeGrafter"/>
</dbReference>
<proteinExistence type="inferred from homology"/>
<dbReference type="SUPFAM" id="SSF57667">
    <property type="entry name" value="beta-beta-alpha zinc fingers"/>
    <property type="match status" value="3"/>
</dbReference>
<keyword evidence="2 9" id="KW-0479">Metal-binding</keyword>